<evidence type="ECO:0000313" key="4">
    <source>
        <dbReference type="Proteomes" id="UP001516023"/>
    </source>
</evidence>
<feature type="region of interest" description="Disordered" evidence="2">
    <location>
        <begin position="153"/>
        <end position="175"/>
    </location>
</feature>
<dbReference type="AlphaFoldDB" id="A0ABD3R3W6"/>
<organism evidence="3 4">
    <name type="scientific">Cyclotella cryptica</name>
    <dbReference type="NCBI Taxonomy" id="29204"/>
    <lineage>
        <taxon>Eukaryota</taxon>
        <taxon>Sar</taxon>
        <taxon>Stramenopiles</taxon>
        <taxon>Ochrophyta</taxon>
        <taxon>Bacillariophyta</taxon>
        <taxon>Coscinodiscophyceae</taxon>
        <taxon>Thalassiosirophycidae</taxon>
        <taxon>Stephanodiscales</taxon>
        <taxon>Stephanodiscaceae</taxon>
        <taxon>Cyclotella</taxon>
    </lineage>
</organism>
<evidence type="ECO:0000313" key="3">
    <source>
        <dbReference type="EMBL" id="KAL3805911.1"/>
    </source>
</evidence>
<feature type="region of interest" description="Disordered" evidence="2">
    <location>
        <begin position="102"/>
        <end position="140"/>
    </location>
</feature>
<dbReference type="Proteomes" id="UP001516023">
    <property type="component" value="Unassembled WGS sequence"/>
</dbReference>
<dbReference type="InterPro" id="IPR003409">
    <property type="entry name" value="MORN"/>
</dbReference>
<comment type="caution">
    <text evidence="3">The sequence shown here is derived from an EMBL/GenBank/DDBJ whole genome shotgun (WGS) entry which is preliminary data.</text>
</comment>
<feature type="compositionally biased region" description="Polar residues" evidence="2">
    <location>
        <begin position="122"/>
        <end position="135"/>
    </location>
</feature>
<dbReference type="Gene3D" id="2.20.110.10">
    <property type="entry name" value="Histone H3 K4-specific methyltransferase SET7/9 N-terminal domain"/>
    <property type="match status" value="2"/>
</dbReference>
<keyword evidence="1" id="KW-0677">Repeat</keyword>
<evidence type="ECO:0000256" key="2">
    <source>
        <dbReference type="SAM" id="MobiDB-lite"/>
    </source>
</evidence>
<evidence type="ECO:0000256" key="1">
    <source>
        <dbReference type="ARBA" id="ARBA00022737"/>
    </source>
</evidence>
<reference evidence="3 4" key="1">
    <citation type="journal article" date="2020" name="G3 (Bethesda)">
        <title>Improved Reference Genome for Cyclotella cryptica CCMP332, a Model for Cell Wall Morphogenesis, Salinity Adaptation, and Lipid Production in Diatoms (Bacillariophyta).</title>
        <authorList>
            <person name="Roberts W.R."/>
            <person name="Downey K.M."/>
            <person name="Ruck E.C."/>
            <person name="Traller J.C."/>
            <person name="Alverson A.J."/>
        </authorList>
    </citation>
    <scope>NUCLEOTIDE SEQUENCE [LARGE SCALE GENOMIC DNA]</scope>
    <source>
        <strain evidence="3 4">CCMP332</strain>
    </source>
</reference>
<feature type="compositionally biased region" description="Low complexity" evidence="2">
    <location>
        <begin position="153"/>
        <end position="165"/>
    </location>
</feature>
<name>A0ABD3R3W6_9STRA</name>
<dbReference type="PANTHER" id="PTHR43215">
    <property type="entry name" value="RADIAL SPOKE HEAD 1 HOMOLOG"/>
    <property type="match status" value="1"/>
</dbReference>
<evidence type="ECO:0008006" key="5">
    <source>
        <dbReference type="Google" id="ProtNLM"/>
    </source>
</evidence>
<dbReference type="PANTHER" id="PTHR43215:SF14">
    <property type="entry name" value="RADIAL SPOKE HEAD 1 HOMOLOG"/>
    <property type="match status" value="1"/>
</dbReference>
<proteinExistence type="predicted"/>
<protein>
    <recommendedName>
        <fullName evidence="5">MORN repeat-containing protein</fullName>
    </recommendedName>
</protein>
<gene>
    <name evidence="3" type="ORF">HJC23_007872</name>
</gene>
<dbReference type="Pfam" id="PF02493">
    <property type="entry name" value="MORN"/>
    <property type="match status" value="4"/>
</dbReference>
<keyword evidence="4" id="KW-1185">Reference proteome</keyword>
<sequence>MAPIKKRLSDLDLISPSSTKRPKLFLPVHADMELLRMRETLLLQSVALERAVQSASIIFNRQEMLRQPSNGLSYRPAIVAPSFEVVPNIIYPESAIAGETFSDINSDSSRHPRFQGRRDSSSDVSIGRNNPPGINSTTSPLDLLSSVSSYVASSSSIPSPKTMSSQKDRGHHHRTAEIHHGKGIMRYSNGCHYVGFFLNEKRHGYGKCWYPNGCVYAGQWEEGKRQGSGKMSYANGDTYDGTWKEDKRHGAGVYYWKDGRADVCRFYEEDIVGEGCRWSADRKIAWRLIDGEMAEKRNLTLEGGRMIAKSLGVVSP</sequence>
<dbReference type="EMBL" id="JABMIG020000001">
    <property type="protein sequence ID" value="KAL3805911.1"/>
    <property type="molecule type" value="Genomic_DNA"/>
</dbReference>
<dbReference type="SMART" id="SM00698">
    <property type="entry name" value="MORN"/>
    <property type="match status" value="3"/>
</dbReference>
<accession>A0ABD3R3W6</accession>
<dbReference type="SUPFAM" id="SSF82185">
    <property type="entry name" value="Histone H3 K4-specific methyltransferase SET7/9 N-terminal domain"/>
    <property type="match status" value="1"/>
</dbReference>